<gene>
    <name evidence="2" type="ORF">QQX02_13250</name>
</gene>
<organism evidence="2 3">
    <name type="scientific">Demequina muriae</name>
    <dbReference type="NCBI Taxonomy" id="3051664"/>
    <lineage>
        <taxon>Bacteria</taxon>
        <taxon>Bacillati</taxon>
        <taxon>Actinomycetota</taxon>
        <taxon>Actinomycetes</taxon>
        <taxon>Micrococcales</taxon>
        <taxon>Demequinaceae</taxon>
        <taxon>Demequina</taxon>
    </lineage>
</organism>
<dbReference type="InterPro" id="IPR040756">
    <property type="entry name" value="Peptidase_M61_N"/>
</dbReference>
<accession>A0ABT8GLT0</accession>
<comment type="caution">
    <text evidence="2">The sequence shown here is derived from an EMBL/GenBank/DDBJ whole genome shotgun (WGS) entry which is preliminary data.</text>
</comment>
<dbReference type="Gene3D" id="2.60.40.3650">
    <property type="match status" value="1"/>
</dbReference>
<evidence type="ECO:0000313" key="3">
    <source>
        <dbReference type="Proteomes" id="UP001172708"/>
    </source>
</evidence>
<sequence>LAGLKLSAGGKPLKWTRDEYDVYAFHVDVPAGVSSIDADFQYLSSRDGGYEMTDRMLDLEWNKVALYPAGYFSRDITFAPSVTLPHGWQLGSALEPIGQAKLSSTGDTTTFKPVPFNTLVDSPIYAGQYFKRVDLTPKGGAPVHLDVVADAPKYLEMTPGQLQAHRALVAEATTLFGSHHYDHYDFL</sequence>
<name>A0ABT8GLT0_9MICO</name>
<evidence type="ECO:0000313" key="2">
    <source>
        <dbReference type="EMBL" id="MDN4481891.1"/>
    </source>
</evidence>
<proteinExistence type="predicted"/>
<evidence type="ECO:0000259" key="1">
    <source>
        <dbReference type="Pfam" id="PF17899"/>
    </source>
</evidence>
<dbReference type="EMBL" id="JAUHQA010000039">
    <property type="protein sequence ID" value="MDN4481891.1"/>
    <property type="molecule type" value="Genomic_DNA"/>
</dbReference>
<feature type="non-terminal residue" evidence="2">
    <location>
        <position position="1"/>
    </location>
</feature>
<feature type="non-terminal residue" evidence="2">
    <location>
        <position position="187"/>
    </location>
</feature>
<dbReference type="Proteomes" id="UP001172708">
    <property type="component" value="Unassembled WGS sequence"/>
</dbReference>
<protein>
    <recommendedName>
        <fullName evidence="1">Peptidase M61 N-terminal domain-containing protein</fullName>
    </recommendedName>
</protein>
<keyword evidence="3" id="KW-1185">Reference proteome</keyword>
<reference evidence="2" key="1">
    <citation type="submission" date="2023-06" db="EMBL/GenBank/DDBJ databases">
        <title>Egi l300058.</title>
        <authorList>
            <person name="Gao L."/>
            <person name="Fang B.-Z."/>
            <person name="Li W.-J."/>
        </authorList>
    </citation>
    <scope>NUCLEOTIDE SEQUENCE</scope>
    <source>
        <strain evidence="2">EGI L300058</strain>
    </source>
</reference>
<feature type="domain" description="Peptidase M61 N-terminal" evidence="1">
    <location>
        <begin position="2"/>
        <end position="128"/>
    </location>
</feature>
<dbReference type="Pfam" id="PF17899">
    <property type="entry name" value="Peptidase_M61_N"/>
    <property type="match status" value="1"/>
</dbReference>